<dbReference type="Proteomes" id="UP000215158">
    <property type="component" value="Chromosome 2"/>
</dbReference>
<dbReference type="SUPFAM" id="SSF55073">
    <property type="entry name" value="Nucleotide cyclase"/>
    <property type="match status" value="1"/>
</dbReference>
<dbReference type="CDD" id="cd01948">
    <property type="entry name" value="EAL"/>
    <property type="match status" value="1"/>
</dbReference>
<evidence type="ECO:0000259" key="2">
    <source>
        <dbReference type="PROSITE" id="PS50883"/>
    </source>
</evidence>
<evidence type="ECO:0000313" key="4">
    <source>
        <dbReference type="EMBL" id="ASW02549.1"/>
    </source>
</evidence>
<keyword evidence="5" id="KW-1185">Reference proteome</keyword>
<dbReference type="OrthoDB" id="9813903at2"/>
<dbReference type="PANTHER" id="PTHR44757">
    <property type="entry name" value="DIGUANYLATE CYCLASE DGCP"/>
    <property type="match status" value="1"/>
</dbReference>
<dbReference type="Pfam" id="PF00990">
    <property type="entry name" value="GGDEF"/>
    <property type="match status" value="1"/>
</dbReference>
<keyword evidence="1" id="KW-0812">Transmembrane</keyword>
<evidence type="ECO:0000259" key="3">
    <source>
        <dbReference type="PROSITE" id="PS50887"/>
    </source>
</evidence>
<feature type="domain" description="EAL" evidence="2">
    <location>
        <begin position="372"/>
        <end position="624"/>
    </location>
</feature>
<gene>
    <name evidence="4" type="ORF">CJU94_31305</name>
</gene>
<dbReference type="InterPro" id="IPR052155">
    <property type="entry name" value="Biofilm_reg_signaling"/>
</dbReference>
<dbReference type="InterPro" id="IPR001633">
    <property type="entry name" value="EAL_dom"/>
</dbReference>
<feature type="domain" description="GGDEF" evidence="3">
    <location>
        <begin position="230"/>
        <end position="363"/>
    </location>
</feature>
<dbReference type="KEGG" id="parb:CJU94_31305"/>
<keyword evidence="1" id="KW-1133">Transmembrane helix</keyword>
<organism evidence="4 5">
    <name type="scientific">Paraburkholderia aromaticivorans</name>
    <dbReference type="NCBI Taxonomy" id="2026199"/>
    <lineage>
        <taxon>Bacteria</taxon>
        <taxon>Pseudomonadati</taxon>
        <taxon>Pseudomonadota</taxon>
        <taxon>Betaproteobacteria</taxon>
        <taxon>Burkholderiales</taxon>
        <taxon>Burkholderiaceae</taxon>
        <taxon>Paraburkholderia</taxon>
    </lineage>
</organism>
<name>A0A248VU25_9BURK</name>
<dbReference type="SMART" id="SM00052">
    <property type="entry name" value="EAL"/>
    <property type="match status" value="1"/>
</dbReference>
<dbReference type="Pfam" id="PF00563">
    <property type="entry name" value="EAL"/>
    <property type="match status" value="1"/>
</dbReference>
<dbReference type="CDD" id="cd01949">
    <property type="entry name" value="GGDEF"/>
    <property type="match status" value="1"/>
</dbReference>
<dbReference type="PROSITE" id="PS50887">
    <property type="entry name" value="GGDEF"/>
    <property type="match status" value="1"/>
</dbReference>
<accession>A0A248VU25</accession>
<dbReference type="InterPro" id="IPR033417">
    <property type="entry name" value="CHASE8"/>
</dbReference>
<dbReference type="InterPro" id="IPR029787">
    <property type="entry name" value="Nucleotide_cyclase"/>
</dbReference>
<feature type="transmembrane region" description="Helical" evidence="1">
    <location>
        <begin position="20"/>
        <end position="37"/>
    </location>
</feature>
<dbReference type="Pfam" id="PF17152">
    <property type="entry name" value="CHASE8"/>
    <property type="match status" value="1"/>
</dbReference>
<dbReference type="InterPro" id="IPR000160">
    <property type="entry name" value="GGDEF_dom"/>
</dbReference>
<dbReference type="GO" id="GO:0003824">
    <property type="term" value="F:catalytic activity"/>
    <property type="evidence" value="ECO:0007669"/>
    <property type="project" value="UniProtKB-ARBA"/>
</dbReference>
<keyword evidence="1" id="KW-0472">Membrane</keyword>
<dbReference type="SMART" id="SM00267">
    <property type="entry name" value="GGDEF"/>
    <property type="match status" value="1"/>
</dbReference>
<dbReference type="SUPFAM" id="SSF141868">
    <property type="entry name" value="EAL domain-like"/>
    <property type="match status" value="1"/>
</dbReference>
<protein>
    <submittedName>
        <fullName evidence="4">GGDEF-domain containing protein</fullName>
    </submittedName>
</protein>
<dbReference type="RefSeq" id="WP_095422409.1">
    <property type="nucleotide sequence ID" value="NZ_CP022990.1"/>
</dbReference>
<proteinExistence type="predicted"/>
<dbReference type="PROSITE" id="PS50883">
    <property type="entry name" value="EAL"/>
    <property type="match status" value="1"/>
</dbReference>
<dbReference type="AlphaFoldDB" id="A0A248VU25"/>
<reference evidence="4 5" key="1">
    <citation type="submission" date="2017-08" db="EMBL/GenBank/DDBJ databases">
        <title>Identification and genetic characteristics of simultaneous BTEX- and naphthalene-degrading Paraburkholderia sp. BN5 isolated from petroleum-contaminated soil.</title>
        <authorList>
            <person name="Lee Y."/>
            <person name="Jeon C.O."/>
        </authorList>
    </citation>
    <scope>NUCLEOTIDE SEQUENCE [LARGE SCALE GENOMIC DNA]</scope>
    <source>
        <strain evidence="4 5">BN5</strain>
    </source>
</reference>
<evidence type="ECO:0000313" key="5">
    <source>
        <dbReference type="Proteomes" id="UP000215158"/>
    </source>
</evidence>
<dbReference type="InterPro" id="IPR035919">
    <property type="entry name" value="EAL_sf"/>
</dbReference>
<feature type="transmembrane region" description="Helical" evidence="1">
    <location>
        <begin position="163"/>
        <end position="182"/>
    </location>
</feature>
<dbReference type="NCBIfam" id="TIGR00254">
    <property type="entry name" value="GGDEF"/>
    <property type="match status" value="1"/>
</dbReference>
<dbReference type="FunFam" id="3.30.70.270:FF:000001">
    <property type="entry name" value="Diguanylate cyclase domain protein"/>
    <property type="match status" value="1"/>
</dbReference>
<dbReference type="InterPro" id="IPR043128">
    <property type="entry name" value="Rev_trsase/Diguanyl_cyclase"/>
</dbReference>
<dbReference type="EMBL" id="CP022990">
    <property type="protein sequence ID" value="ASW02549.1"/>
    <property type="molecule type" value="Genomic_DNA"/>
</dbReference>
<dbReference type="Gene3D" id="3.30.70.270">
    <property type="match status" value="1"/>
</dbReference>
<dbReference type="PANTHER" id="PTHR44757:SF2">
    <property type="entry name" value="BIOFILM ARCHITECTURE MAINTENANCE PROTEIN MBAA"/>
    <property type="match status" value="1"/>
</dbReference>
<evidence type="ECO:0000256" key="1">
    <source>
        <dbReference type="SAM" id="Phobius"/>
    </source>
</evidence>
<sequence>MSVIERNKPSLTRALGRVNVIGVAVALVISSVVLLVYEAVSLRAALADNAGLEAAMVAENMSAPLLFNDAEVASEVLTHLGSLPYVESVAVFDAKGRRFARYAQPGLSEKEQNEGTEAAAQEHVRLSFKDVIVAVPVVQGGARVGTVVLVATTGGMKSEFTRYACFLFLASACALWIASLVMSRTKARVIEAERRLEYYALTDPLTDLPNRRAFYDELAHCLRPSAGVLPQVTLVLIDLDDFKTVNDTLGHGAGDELLRAVAHTLRGTVRQRDIVSRIGGDEFAVLATSDTDRSQSRGTAEKIVRSLGRSFELEGTMVPVTVSVGFSRFPDDAGDIASLVSSADIALYAAKSGGKNLAFEFRPKMTAEAQRRALLERDLREAIERDRLDIAYQPQFDCRTGQLVGVEALARWNHPVQGDVSPAEFVPIAESSELILSLGQWILNRACRDAVRWNRDASAPVSVSVNVSARQLRHHSFGADVLATLEESGLRPELLELELTESLLMANLTAAVEVMRTLRARGVRLSIDDFGTGYSSLSYLQSFPLNQLKIDRSFVKALPHSGQPIVTAIISMAHSFGLTVVAEGVEYPAQLAWLCDSGCDYIQGYLTGRPMTFAALMDALNEEREHVLASERTEPAGPVS</sequence>
<dbReference type="Gene3D" id="3.20.20.450">
    <property type="entry name" value="EAL domain"/>
    <property type="match status" value="1"/>
</dbReference>